<evidence type="ECO:0000313" key="13">
    <source>
        <dbReference type="Proteomes" id="UP000516349"/>
    </source>
</evidence>
<feature type="binding site" evidence="7">
    <location>
        <begin position="30"/>
        <end position="34"/>
    </location>
    <ligand>
        <name>substrate</name>
    </ligand>
</feature>
<comment type="function">
    <text evidence="7">Catalyzes the decarboxylation of four acetate groups of uroporphyrinogen-III to yield coproporphyrinogen-III.</text>
</comment>
<dbReference type="NCBIfam" id="TIGR01464">
    <property type="entry name" value="hemE"/>
    <property type="match status" value="1"/>
</dbReference>
<dbReference type="PANTHER" id="PTHR21091:SF169">
    <property type="entry name" value="UROPORPHYRINOGEN DECARBOXYLASE"/>
    <property type="match status" value="1"/>
</dbReference>
<keyword evidence="13" id="KW-1185">Reference proteome</keyword>
<keyword evidence="5 7" id="KW-0456">Lyase</keyword>
<evidence type="ECO:0000256" key="6">
    <source>
        <dbReference type="ARBA" id="ARBA00023244"/>
    </source>
</evidence>
<comment type="pathway">
    <text evidence="1 7 8">Porphyrin-containing compound metabolism; protoporphyrin-IX biosynthesis; coproporphyrinogen-III from 5-aminolevulinate: step 4/4.</text>
</comment>
<dbReference type="GO" id="GO:0019353">
    <property type="term" value="P:protoporphyrinogen IX biosynthetic process from glutamate"/>
    <property type="evidence" value="ECO:0007669"/>
    <property type="project" value="TreeGrafter"/>
</dbReference>
<comment type="subunit">
    <text evidence="7">Homodimer.</text>
</comment>
<evidence type="ECO:0000256" key="4">
    <source>
        <dbReference type="ARBA" id="ARBA00022793"/>
    </source>
</evidence>
<accession>A0A7H1NPV1</accession>
<dbReference type="HAMAP" id="MF_00218">
    <property type="entry name" value="URO_D"/>
    <property type="match status" value="1"/>
</dbReference>
<evidence type="ECO:0000256" key="2">
    <source>
        <dbReference type="ARBA" id="ARBA00009935"/>
    </source>
</evidence>
<feature type="binding site" evidence="7">
    <location>
        <position position="156"/>
    </location>
    <ligand>
        <name>substrate</name>
    </ligand>
</feature>
<name>A0A7H1NPV1_9PROT</name>
<gene>
    <name evidence="7 12" type="primary">hemE</name>
    <name evidence="12" type="ORF">JGUZn3_05660</name>
</gene>
<sequence length="348" mass="39116">MNIIYPSHSKPLLSVLQGQAQWPPPVWLMRQAGRYLPEFREWRNKADFLTRCLTPDIATELTLQPIERYGMEGAILFSDILILPWAMGLSLDFVPEEGPVMTPVRSSQDLKKLQIHQLFEKTEPVFQALRQISSKLKNTKTTLLGFAGSPFTVACYMIEGRSSRDFTTVKHLMLSDPLFFEELIHILVQTTAALLIKQIAAGAEAVMLFDSWAGIVPSFLFGRYVSEPTREIIKEIRKVYPQVPVIGFPRQAGIMIEPYAQQTKVNAIGLDSGADINLACKVLPDNIVVQGNLDPVSLLVGGKQMEENIRALCYSMRNRPYIFNLGHGVLPQTPPENVARLIEVVRKL</sequence>
<dbReference type="InterPro" id="IPR006361">
    <property type="entry name" value="Uroporphyrinogen_deCO2ase_HemE"/>
</dbReference>
<evidence type="ECO:0000313" key="12">
    <source>
        <dbReference type="EMBL" id="QNT77811.1"/>
    </source>
</evidence>
<evidence type="ECO:0000256" key="7">
    <source>
        <dbReference type="HAMAP-Rule" id="MF_00218"/>
    </source>
</evidence>
<keyword evidence="7" id="KW-0963">Cytoplasm</keyword>
<evidence type="ECO:0000256" key="9">
    <source>
        <dbReference type="RuleBase" id="RU004169"/>
    </source>
</evidence>
<dbReference type="GO" id="GO:0005829">
    <property type="term" value="C:cytosol"/>
    <property type="evidence" value="ECO:0007669"/>
    <property type="project" value="TreeGrafter"/>
</dbReference>
<comment type="caution">
    <text evidence="7">Lacks conserved residue(s) required for the propagation of feature annotation.</text>
</comment>
<dbReference type="KEGG" id="ebla:JGUZn3_05660"/>
<dbReference type="EMBL" id="CP060244">
    <property type="protein sequence ID" value="QNT77811.1"/>
    <property type="molecule type" value="Genomic_DNA"/>
</dbReference>
<evidence type="ECO:0000259" key="11">
    <source>
        <dbReference type="PROSITE" id="PS00907"/>
    </source>
</evidence>
<dbReference type="PROSITE" id="PS00906">
    <property type="entry name" value="UROD_1"/>
    <property type="match status" value="1"/>
</dbReference>
<evidence type="ECO:0000256" key="3">
    <source>
        <dbReference type="ARBA" id="ARBA00012288"/>
    </source>
</evidence>
<dbReference type="UniPathway" id="UPA00251">
    <property type="reaction ID" value="UER00321"/>
</dbReference>
<evidence type="ECO:0000256" key="1">
    <source>
        <dbReference type="ARBA" id="ARBA00004804"/>
    </source>
</evidence>
<evidence type="ECO:0000256" key="5">
    <source>
        <dbReference type="ARBA" id="ARBA00023239"/>
    </source>
</evidence>
<feature type="binding site" evidence="7">
    <location>
        <position position="79"/>
    </location>
    <ligand>
        <name>substrate</name>
    </ligand>
</feature>
<feature type="binding site" evidence="7">
    <location>
        <position position="211"/>
    </location>
    <ligand>
        <name>substrate</name>
    </ligand>
</feature>
<dbReference type="SUPFAM" id="SSF51726">
    <property type="entry name" value="UROD/MetE-like"/>
    <property type="match status" value="1"/>
</dbReference>
<comment type="subcellular location">
    <subcellularLocation>
        <location evidence="7">Cytoplasm</location>
    </subcellularLocation>
</comment>
<protein>
    <recommendedName>
        <fullName evidence="3 7">Uroporphyrinogen decarboxylase</fullName>
        <shortName evidence="7">UPD</shortName>
        <shortName evidence="7">URO-D</shortName>
        <ecNumber evidence="3 7">4.1.1.37</ecNumber>
    </recommendedName>
</protein>
<evidence type="ECO:0000256" key="8">
    <source>
        <dbReference type="RuleBase" id="RU000554"/>
    </source>
</evidence>
<dbReference type="Proteomes" id="UP000516349">
    <property type="component" value="Chromosome"/>
</dbReference>
<dbReference type="EC" id="4.1.1.37" evidence="3 7"/>
<organism evidence="12 13">
    <name type="scientific">Entomobacter blattae</name>
    <dbReference type="NCBI Taxonomy" id="2762277"/>
    <lineage>
        <taxon>Bacteria</taxon>
        <taxon>Pseudomonadati</taxon>
        <taxon>Pseudomonadota</taxon>
        <taxon>Alphaproteobacteria</taxon>
        <taxon>Acetobacterales</taxon>
        <taxon>Acetobacteraceae</taxon>
        <taxon>Entomobacter</taxon>
    </lineage>
</organism>
<dbReference type="InterPro" id="IPR038071">
    <property type="entry name" value="UROD/MetE-like_sf"/>
</dbReference>
<dbReference type="PANTHER" id="PTHR21091">
    <property type="entry name" value="METHYLTETRAHYDROFOLATE:HOMOCYSTEINE METHYLTRANSFERASE RELATED"/>
    <property type="match status" value="1"/>
</dbReference>
<dbReference type="RefSeq" id="WP_203414224.1">
    <property type="nucleotide sequence ID" value="NZ_CP060244.1"/>
</dbReference>
<dbReference type="CDD" id="cd00717">
    <property type="entry name" value="URO-D"/>
    <property type="match status" value="1"/>
</dbReference>
<dbReference type="Gene3D" id="3.20.20.210">
    <property type="match status" value="1"/>
</dbReference>
<feature type="domain" description="Uroporphyrinogen decarboxylase (URO-D)" evidence="10">
    <location>
        <begin position="25"/>
        <end position="34"/>
    </location>
</feature>
<keyword evidence="4 7" id="KW-0210">Decarboxylase</keyword>
<dbReference type="GO" id="GO:0004853">
    <property type="term" value="F:uroporphyrinogen decarboxylase activity"/>
    <property type="evidence" value="ECO:0007669"/>
    <property type="project" value="UniProtKB-UniRule"/>
</dbReference>
<comment type="similarity">
    <text evidence="2 7 9">Belongs to the uroporphyrinogen decarboxylase family.</text>
</comment>
<reference evidence="12 13" key="1">
    <citation type="submission" date="2020-08" db="EMBL/GenBank/DDBJ databases">
        <title>Complete genome sequence of Entomobacter blattae G55GP.</title>
        <authorList>
            <person name="Poehlein A."/>
            <person name="Guzman J."/>
            <person name="Daniel R."/>
            <person name="Vilcinskas A."/>
        </authorList>
    </citation>
    <scope>NUCLEOTIDE SEQUENCE [LARGE SCALE GENOMIC DNA]</scope>
    <source>
        <strain evidence="12 13">G55GP</strain>
    </source>
</reference>
<dbReference type="Pfam" id="PF01208">
    <property type="entry name" value="URO-D"/>
    <property type="match status" value="1"/>
</dbReference>
<dbReference type="AlphaFoldDB" id="A0A7H1NPV1"/>
<feature type="domain" description="Uroporphyrinogen decarboxylase (URO-D)" evidence="11">
    <location>
        <begin position="144"/>
        <end position="160"/>
    </location>
</feature>
<keyword evidence="6 7" id="KW-0627">Porphyrin biosynthesis</keyword>
<evidence type="ECO:0000259" key="10">
    <source>
        <dbReference type="PROSITE" id="PS00906"/>
    </source>
</evidence>
<dbReference type="PROSITE" id="PS00907">
    <property type="entry name" value="UROD_2"/>
    <property type="match status" value="1"/>
</dbReference>
<feature type="site" description="Transition state stabilizer" evidence="7">
    <location>
        <position position="79"/>
    </location>
</feature>
<feature type="binding site" evidence="7">
    <location>
        <position position="327"/>
    </location>
    <ligand>
        <name>substrate</name>
    </ligand>
</feature>
<comment type="catalytic activity">
    <reaction evidence="7 8">
        <text>uroporphyrinogen III + 4 H(+) = coproporphyrinogen III + 4 CO2</text>
        <dbReference type="Rhea" id="RHEA:19865"/>
        <dbReference type="ChEBI" id="CHEBI:15378"/>
        <dbReference type="ChEBI" id="CHEBI:16526"/>
        <dbReference type="ChEBI" id="CHEBI:57308"/>
        <dbReference type="ChEBI" id="CHEBI:57309"/>
        <dbReference type="EC" id="4.1.1.37"/>
    </reaction>
</comment>
<proteinExistence type="inferred from homology"/>
<dbReference type="InterPro" id="IPR000257">
    <property type="entry name" value="Uroporphyrinogen_deCOase"/>
</dbReference>